<dbReference type="GO" id="GO:0004364">
    <property type="term" value="F:glutathione transferase activity"/>
    <property type="evidence" value="ECO:0007669"/>
    <property type="project" value="TreeGrafter"/>
</dbReference>
<dbReference type="InterPro" id="IPR023352">
    <property type="entry name" value="MAPEG-like_dom_sf"/>
</dbReference>
<dbReference type="GO" id="GO:0016020">
    <property type="term" value="C:membrane"/>
    <property type="evidence" value="ECO:0007669"/>
    <property type="project" value="UniProtKB-SubCell"/>
</dbReference>
<dbReference type="PANTHER" id="PTHR10250">
    <property type="entry name" value="MICROSOMAL GLUTATHIONE S-TRANSFERASE"/>
    <property type="match status" value="1"/>
</dbReference>
<organism evidence="6 7">
    <name type="scientific">Undibacterium pigrum</name>
    <dbReference type="NCBI Taxonomy" id="401470"/>
    <lineage>
        <taxon>Bacteria</taxon>
        <taxon>Pseudomonadati</taxon>
        <taxon>Pseudomonadota</taxon>
        <taxon>Betaproteobacteria</taxon>
        <taxon>Burkholderiales</taxon>
        <taxon>Oxalobacteraceae</taxon>
        <taxon>Undibacterium</taxon>
    </lineage>
</organism>
<evidence type="ECO:0000256" key="5">
    <source>
        <dbReference type="SAM" id="Phobius"/>
    </source>
</evidence>
<dbReference type="Pfam" id="PF01124">
    <property type="entry name" value="MAPEG"/>
    <property type="match status" value="1"/>
</dbReference>
<feature type="transmembrane region" description="Helical" evidence="5">
    <location>
        <begin position="108"/>
        <end position="128"/>
    </location>
</feature>
<dbReference type="EMBL" id="QJKB01000011">
    <property type="protein sequence ID" value="PXX38767.1"/>
    <property type="molecule type" value="Genomic_DNA"/>
</dbReference>
<sequence length="129" mass="14301">MHLQWTSWLTLAVLCMYFWNVMVVGRLRVKLQVKAPAMDGPPEFLRAMRVQANTVEQMVFFLPALWLCAVWAGDMPAALLGLVWLMGRIMYALAYLQDAGKRSMGFLISVLAAVALVLGAMLGLSGVLK</sequence>
<gene>
    <name evidence="6" type="ORF">DFR42_111133</name>
</gene>
<keyword evidence="2 5" id="KW-0812">Transmembrane</keyword>
<comment type="caution">
    <text evidence="6">The sequence shown here is derived from an EMBL/GenBank/DDBJ whole genome shotgun (WGS) entry which is preliminary data.</text>
</comment>
<comment type="subcellular location">
    <subcellularLocation>
        <location evidence="1">Membrane</location>
        <topology evidence="1">Multi-pass membrane protein</topology>
    </subcellularLocation>
</comment>
<evidence type="ECO:0000313" key="7">
    <source>
        <dbReference type="Proteomes" id="UP000247792"/>
    </source>
</evidence>
<keyword evidence="7" id="KW-1185">Reference proteome</keyword>
<proteinExistence type="predicted"/>
<evidence type="ECO:0000256" key="2">
    <source>
        <dbReference type="ARBA" id="ARBA00022692"/>
    </source>
</evidence>
<dbReference type="AlphaFoldDB" id="A0A318IXT6"/>
<evidence type="ECO:0000256" key="3">
    <source>
        <dbReference type="ARBA" id="ARBA00022989"/>
    </source>
</evidence>
<dbReference type="InterPro" id="IPR050997">
    <property type="entry name" value="MAPEG"/>
</dbReference>
<keyword evidence="4 5" id="KW-0472">Membrane</keyword>
<dbReference type="Proteomes" id="UP000247792">
    <property type="component" value="Unassembled WGS sequence"/>
</dbReference>
<dbReference type="RefSeq" id="WP_110257601.1">
    <property type="nucleotide sequence ID" value="NZ_QJKB01000011.1"/>
</dbReference>
<reference evidence="6 7" key="1">
    <citation type="submission" date="2018-05" db="EMBL/GenBank/DDBJ databases">
        <title>Genomic Encyclopedia of Type Strains, Phase IV (KMG-IV): sequencing the most valuable type-strain genomes for metagenomic binning, comparative biology and taxonomic classification.</title>
        <authorList>
            <person name="Goeker M."/>
        </authorList>
    </citation>
    <scope>NUCLEOTIDE SEQUENCE [LARGE SCALE GENOMIC DNA]</scope>
    <source>
        <strain evidence="6 7">DSM 19792</strain>
    </source>
</reference>
<dbReference type="PANTHER" id="PTHR10250:SF15">
    <property type="entry name" value="MICROSOMAL GLUTATHIONE S-TRANSFERASE-RELATED"/>
    <property type="match status" value="1"/>
</dbReference>
<evidence type="ECO:0000313" key="6">
    <source>
        <dbReference type="EMBL" id="PXX38767.1"/>
    </source>
</evidence>
<dbReference type="OrthoDB" id="464934at2"/>
<protein>
    <submittedName>
        <fullName evidence="6">MAPEG family protein</fullName>
    </submittedName>
</protein>
<dbReference type="InterPro" id="IPR001129">
    <property type="entry name" value="Membr-assoc_MAPEG"/>
</dbReference>
<feature type="transmembrane region" description="Helical" evidence="5">
    <location>
        <begin position="6"/>
        <end position="29"/>
    </location>
</feature>
<dbReference type="GO" id="GO:0004602">
    <property type="term" value="F:glutathione peroxidase activity"/>
    <property type="evidence" value="ECO:0007669"/>
    <property type="project" value="TreeGrafter"/>
</dbReference>
<dbReference type="Gene3D" id="1.20.120.550">
    <property type="entry name" value="Membrane associated eicosanoid/glutathione metabolism-like domain"/>
    <property type="match status" value="1"/>
</dbReference>
<accession>A0A318IXT6</accession>
<evidence type="ECO:0000256" key="1">
    <source>
        <dbReference type="ARBA" id="ARBA00004141"/>
    </source>
</evidence>
<dbReference type="SUPFAM" id="SSF161084">
    <property type="entry name" value="MAPEG domain-like"/>
    <property type="match status" value="1"/>
</dbReference>
<evidence type="ECO:0000256" key="4">
    <source>
        <dbReference type="ARBA" id="ARBA00023136"/>
    </source>
</evidence>
<dbReference type="GO" id="GO:0006691">
    <property type="term" value="P:leukotriene metabolic process"/>
    <property type="evidence" value="ECO:0007669"/>
    <property type="project" value="UniProtKB-ARBA"/>
</dbReference>
<keyword evidence="3 5" id="KW-1133">Transmembrane helix</keyword>
<name>A0A318IXT6_9BURK</name>